<dbReference type="PANTHER" id="PTHR39200">
    <property type="entry name" value="HYPOTHETICAL EXPORTED PROTEIN"/>
    <property type="match status" value="1"/>
</dbReference>
<keyword evidence="4" id="KW-1185">Reference proteome</keyword>
<dbReference type="KEGG" id="ppn:Palpr_1007"/>
<dbReference type="eggNOG" id="COG3595">
    <property type="taxonomic scope" value="Bacteria"/>
</dbReference>
<name>E4T363_PALPW</name>
<dbReference type="EMBL" id="CP002345">
    <property type="protein sequence ID" value="ADQ79157.1"/>
    <property type="molecule type" value="Genomic_DNA"/>
</dbReference>
<organism evidence="3 4">
    <name type="scientific">Paludibacter propionicigenes (strain DSM 17365 / JCM 13257 / WB4)</name>
    <dbReference type="NCBI Taxonomy" id="694427"/>
    <lineage>
        <taxon>Bacteria</taxon>
        <taxon>Pseudomonadati</taxon>
        <taxon>Bacteroidota</taxon>
        <taxon>Bacteroidia</taxon>
        <taxon>Bacteroidales</taxon>
        <taxon>Paludibacteraceae</taxon>
        <taxon>Paludibacter</taxon>
    </lineage>
</organism>
<dbReference type="InterPro" id="IPR021255">
    <property type="entry name" value="DUF2807"/>
</dbReference>
<dbReference type="OrthoDB" id="1100039at2"/>
<protein>
    <recommendedName>
        <fullName evidence="2">Putative auto-transporter adhesin head GIN domain-containing protein</fullName>
    </recommendedName>
</protein>
<evidence type="ECO:0000259" key="2">
    <source>
        <dbReference type="Pfam" id="PF10988"/>
    </source>
</evidence>
<proteinExistence type="predicted"/>
<dbReference type="HOGENOM" id="CLU_072746_2_0_10"/>
<reference evidence="3 4" key="2">
    <citation type="journal article" date="2011" name="Stand. Genomic Sci.">
        <title>Complete genome sequence of Paludibacter propionicigenes type strain (WB4).</title>
        <authorList>
            <person name="Gronow S."/>
            <person name="Munk C."/>
            <person name="Lapidus A."/>
            <person name="Nolan M."/>
            <person name="Lucas S."/>
            <person name="Hammon N."/>
            <person name="Deshpande S."/>
            <person name="Cheng J.F."/>
            <person name="Tapia R."/>
            <person name="Han C."/>
            <person name="Goodwin L."/>
            <person name="Pitluck S."/>
            <person name="Liolios K."/>
            <person name="Ivanova N."/>
            <person name="Mavromatis K."/>
            <person name="Mikhailova N."/>
            <person name="Pati A."/>
            <person name="Chen A."/>
            <person name="Palaniappan K."/>
            <person name="Land M."/>
            <person name="Hauser L."/>
            <person name="Chang Y.J."/>
            <person name="Jeffries C.D."/>
            <person name="Brambilla E."/>
            <person name="Rohde M."/>
            <person name="Goker M."/>
            <person name="Detter J.C."/>
            <person name="Woyke T."/>
            <person name="Bristow J."/>
            <person name="Eisen J.A."/>
            <person name="Markowitz V."/>
            <person name="Hugenholtz P."/>
            <person name="Kyrpides N.C."/>
            <person name="Klenk H.P."/>
        </authorList>
    </citation>
    <scope>NUCLEOTIDE SEQUENCE [LARGE SCALE GENOMIC DNA]</scope>
    <source>
        <strain evidence="4">DSM 17365 / JCM 13257 / WB4</strain>
    </source>
</reference>
<sequence>MKSKLLILSGFLTLFFFSVNADNFNGSGKIVSRVINVTDFNSIVLASSANVEISNGTTFSVVLTDYENLIDLHKFTKDNSTLTIGTKPNTSIRNSVAKIKITVPGALFSVKISGSGDVKINKLKTIKELSVSGSGNISGLTHESYQDIKLHISGSGRIKLNGVANSTVVSVSGSGELYLDDLKSQTVDCKLSGSGKANVFAVKKLSVSLTGSGIIVYSGNPEIEKNIKGSGQLIHK</sequence>
<gene>
    <name evidence="3" type="ordered locus">Palpr_1007</name>
</gene>
<dbReference type="PANTHER" id="PTHR39200:SF1">
    <property type="entry name" value="AUTO-TRANSPORTER ADHESIN HEAD GIN DOMAIN-CONTAINING PROTEIN-RELATED"/>
    <property type="match status" value="1"/>
</dbReference>
<accession>E4T363</accession>
<dbReference type="AlphaFoldDB" id="E4T363"/>
<feature type="chain" id="PRO_5003187560" description="Putative auto-transporter adhesin head GIN domain-containing protein" evidence="1">
    <location>
        <begin position="22"/>
        <end position="236"/>
    </location>
</feature>
<dbReference type="STRING" id="694427.Palpr_1007"/>
<evidence type="ECO:0000256" key="1">
    <source>
        <dbReference type="SAM" id="SignalP"/>
    </source>
</evidence>
<feature type="signal peptide" evidence="1">
    <location>
        <begin position="1"/>
        <end position="21"/>
    </location>
</feature>
<dbReference type="Gene3D" id="2.160.20.120">
    <property type="match status" value="1"/>
</dbReference>
<feature type="domain" description="Putative auto-transporter adhesin head GIN" evidence="2">
    <location>
        <begin position="39"/>
        <end position="221"/>
    </location>
</feature>
<keyword evidence="1" id="KW-0732">Signal</keyword>
<dbReference type="Proteomes" id="UP000008718">
    <property type="component" value="Chromosome"/>
</dbReference>
<evidence type="ECO:0000313" key="3">
    <source>
        <dbReference type="EMBL" id="ADQ79157.1"/>
    </source>
</evidence>
<reference key="1">
    <citation type="submission" date="2010-11" db="EMBL/GenBank/DDBJ databases">
        <title>The complete genome of Paludibacter propionicigenes DSM 17365.</title>
        <authorList>
            <consortium name="US DOE Joint Genome Institute (JGI-PGF)"/>
            <person name="Lucas S."/>
            <person name="Copeland A."/>
            <person name="Lapidus A."/>
            <person name="Bruce D."/>
            <person name="Goodwin L."/>
            <person name="Pitluck S."/>
            <person name="Kyrpides N."/>
            <person name="Mavromatis K."/>
            <person name="Ivanova N."/>
            <person name="Munk A.C."/>
            <person name="Brettin T."/>
            <person name="Detter J.C."/>
            <person name="Han C."/>
            <person name="Tapia R."/>
            <person name="Land M."/>
            <person name="Hauser L."/>
            <person name="Markowitz V."/>
            <person name="Cheng J.-F."/>
            <person name="Hugenholtz P."/>
            <person name="Woyke T."/>
            <person name="Wu D."/>
            <person name="Gronow S."/>
            <person name="Wellnitz S."/>
            <person name="Brambilla E."/>
            <person name="Klenk H.-P."/>
            <person name="Eisen J.A."/>
        </authorList>
    </citation>
    <scope>NUCLEOTIDE SEQUENCE</scope>
    <source>
        <strain>WB4</strain>
    </source>
</reference>
<dbReference type="RefSeq" id="WP_013444526.1">
    <property type="nucleotide sequence ID" value="NC_014734.1"/>
</dbReference>
<dbReference type="Pfam" id="PF10988">
    <property type="entry name" value="DUF2807"/>
    <property type="match status" value="1"/>
</dbReference>
<evidence type="ECO:0000313" key="4">
    <source>
        <dbReference type="Proteomes" id="UP000008718"/>
    </source>
</evidence>